<dbReference type="AlphaFoldDB" id="A0A1E3HLQ7"/>
<keyword evidence="2" id="KW-1185">Reference proteome</keyword>
<dbReference type="VEuPathDB" id="FungiDB:L203_06352"/>
<proteinExistence type="predicted"/>
<evidence type="ECO:0000313" key="1">
    <source>
        <dbReference type="EMBL" id="WVN90117.1"/>
    </source>
</evidence>
<accession>A0A1E3HLQ7</accession>
<reference evidence="1" key="2">
    <citation type="journal article" date="2022" name="Elife">
        <title>Obligate sexual reproduction of a homothallic fungus closely related to the Cryptococcus pathogenic species complex.</title>
        <authorList>
            <person name="Passer A.R."/>
            <person name="Clancey S.A."/>
            <person name="Shea T."/>
            <person name="David-Palma M."/>
            <person name="Averette A.F."/>
            <person name="Boekhout T."/>
            <person name="Porcel B.M."/>
            <person name="Nowrousian M."/>
            <person name="Cuomo C.A."/>
            <person name="Sun S."/>
            <person name="Heitman J."/>
            <person name="Coelho M.A."/>
        </authorList>
    </citation>
    <scope>NUCLEOTIDE SEQUENCE</scope>
    <source>
        <strain evidence="1">CBS 7841</strain>
    </source>
</reference>
<dbReference type="GeneID" id="91089561"/>
<protein>
    <submittedName>
        <fullName evidence="1">Uncharacterized protein</fullName>
    </submittedName>
</protein>
<dbReference type="RefSeq" id="XP_066070817.1">
    <property type="nucleotide sequence ID" value="XM_066214720.1"/>
</dbReference>
<sequence>MKDNVSTEIVQTGSKTYKVEEVPIEDAYANVCGMTKIEGARTEREALCSGAGLKLTRRNPPSSRLPKA</sequence>
<reference evidence="1" key="1">
    <citation type="submission" date="2016-06" db="EMBL/GenBank/DDBJ databases">
        <authorList>
            <person name="Cuomo C."/>
            <person name="Litvintseva A."/>
            <person name="Heitman J."/>
            <person name="Chen Y."/>
            <person name="Sun S."/>
            <person name="Springer D."/>
            <person name="Dromer F."/>
            <person name="Young S."/>
            <person name="Zeng Q."/>
            <person name="Chapman S."/>
            <person name="Gujja S."/>
            <person name="Saif S."/>
            <person name="Birren B."/>
        </authorList>
    </citation>
    <scope>NUCLEOTIDE SEQUENCE</scope>
    <source>
        <strain evidence="1">CBS 7841</strain>
    </source>
</reference>
<dbReference type="Proteomes" id="UP000094043">
    <property type="component" value="Chromosome 7"/>
</dbReference>
<evidence type="ECO:0000313" key="2">
    <source>
        <dbReference type="Proteomes" id="UP000094043"/>
    </source>
</evidence>
<gene>
    <name evidence="1" type="ORF">L203_105352</name>
</gene>
<organism evidence="1 2">
    <name type="scientific">Cryptococcus depauperatus CBS 7841</name>
    <dbReference type="NCBI Taxonomy" id="1295531"/>
    <lineage>
        <taxon>Eukaryota</taxon>
        <taxon>Fungi</taxon>
        <taxon>Dikarya</taxon>
        <taxon>Basidiomycota</taxon>
        <taxon>Agaricomycotina</taxon>
        <taxon>Tremellomycetes</taxon>
        <taxon>Tremellales</taxon>
        <taxon>Cryptococcaceae</taxon>
        <taxon>Cryptococcus</taxon>
    </lineage>
</organism>
<name>A0A1E3HLQ7_9TREE</name>
<dbReference type="OrthoDB" id="2573925at2759"/>
<dbReference type="KEGG" id="cdep:91089561"/>
<dbReference type="EMBL" id="CP143790">
    <property type="protein sequence ID" value="WVN90117.1"/>
    <property type="molecule type" value="Genomic_DNA"/>
</dbReference>
<reference evidence="1" key="3">
    <citation type="submission" date="2024-01" db="EMBL/GenBank/DDBJ databases">
        <authorList>
            <person name="Coelho M.A."/>
            <person name="David-Palma M."/>
            <person name="Shea T."/>
            <person name="Sun S."/>
            <person name="Cuomo C.A."/>
            <person name="Heitman J."/>
        </authorList>
    </citation>
    <scope>NUCLEOTIDE SEQUENCE</scope>
    <source>
        <strain evidence="1">CBS 7841</strain>
    </source>
</reference>